<keyword evidence="1" id="KW-0472">Membrane</keyword>
<name>A0A814QFW6_9BILA</name>
<evidence type="ECO:0000313" key="8">
    <source>
        <dbReference type="EMBL" id="CAF3685763.1"/>
    </source>
</evidence>
<evidence type="ECO:0000313" key="7">
    <source>
        <dbReference type="EMBL" id="CAF3677741.1"/>
    </source>
</evidence>
<organism evidence="4 9">
    <name type="scientific">Adineta steineri</name>
    <dbReference type="NCBI Taxonomy" id="433720"/>
    <lineage>
        <taxon>Eukaryota</taxon>
        <taxon>Metazoa</taxon>
        <taxon>Spiralia</taxon>
        <taxon>Gnathifera</taxon>
        <taxon>Rotifera</taxon>
        <taxon>Eurotatoria</taxon>
        <taxon>Bdelloidea</taxon>
        <taxon>Adinetida</taxon>
        <taxon>Adinetidae</taxon>
        <taxon>Adineta</taxon>
    </lineage>
</organism>
<protein>
    <submittedName>
        <fullName evidence="4">Uncharacterized protein</fullName>
    </submittedName>
</protein>
<keyword evidence="1" id="KW-1133">Transmembrane helix</keyword>
<reference evidence="4" key="1">
    <citation type="submission" date="2021-02" db="EMBL/GenBank/DDBJ databases">
        <authorList>
            <person name="Nowell W R."/>
        </authorList>
    </citation>
    <scope>NUCLEOTIDE SEQUENCE</scope>
</reference>
<dbReference type="Proteomes" id="UP000663891">
    <property type="component" value="Unassembled WGS sequence"/>
</dbReference>
<dbReference type="Proteomes" id="UP000663832">
    <property type="component" value="Unassembled WGS sequence"/>
</dbReference>
<dbReference type="Proteomes" id="UP000663881">
    <property type="component" value="Unassembled WGS sequence"/>
</dbReference>
<gene>
    <name evidence="2" type="ORF">BJG266_LOCUS16977</name>
    <name evidence="5" type="ORF">JYZ213_LOCUS24157</name>
    <name evidence="7" type="ORF">OKA104_LOCUS10903</name>
    <name evidence="8" type="ORF">OXD698_LOCUS11240</name>
    <name evidence="4" type="ORF">QVE165_LOCUS21294</name>
    <name evidence="6" type="ORF">QVE165_LOCUS41227</name>
    <name evidence="3" type="ORF">VCS650_LOCUS19183</name>
</gene>
<evidence type="ECO:0000313" key="3">
    <source>
        <dbReference type="EMBL" id="CAF1084126.1"/>
    </source>
</evidence>
<evidence type="ECO:0000313" key="2">
    <source>
        <dbReference type="EMBL" id="CAF1020538.1"/>
    </source>
</evidence>
<keyword evidence="1" id="KW-0812">Transmembrane</keyword>
<dbReference type="EMBL" id="CAJNON010000189">
    <property type="protein sequence ID" value="CAF1084126.1"/>
    <property type="molecule type" value="Genomic_DNA"/>
</dbReference>
<evidence type="ECO:0000256" key="1">
    <source>
        <dbReference type="SAM" id="Phobius"/>
    </source>
</evidence>
<evidence type="ECO:0000313" key="9">
    <source>
        <dbReference type="Proteomes" id="UP000663832"/>
    </source>
</evidence>
<dbReference type="EMBL" id="CAJOAY010000494">
    <property type="protein sequence ID" value="CAF3677741.1"/>
    <property type="molecule type" value="Genomic_DNA"/>
</dbReference>
<evidence type="ECO:0000313" key="4">
    <source>
        <dbReference type="EMBL" id="CAF1119109.1"/>
    </source>
</evidence>
<dbReference type="Proteomes" id="UP000663877">
    <property type="component" value="Unassembled WGS sequence"/>
</dbReference>
<dbReference type="EMBL" id="CAJNOI010000080">
    <property type="protein sequence ID" value="CAF1020538.1"/>
    <property type="molecule type" value="Genomic_DNA"/>
</dbReference>
<dbReference type="OrthoDB" id="10069573at2759"/>
<dbReference type="EMBL" id="CAJNOM010000488">
    <property type="protein sequence ID" value="CAF1465629.1"/>
    <property type="molecule type" value="Genomic_DNA"/>
</dbReference>
<dbReference type="AlphaFoldDB" id="A0A814QFW6"/>
<accession>A0A814QFW6</accession>
<dbReference type="EMBL" id="CAJNOM010000136">
    <property type="protein sequence ID" value="CAF1119109.1"/>
    <property type="molecule type" value="Genomic_DNA"/>
</dbReference>
<evidence type="ECO:0000313" key="6">
    <source>
        <dbReference type="EMBL" id="CAF1465629.1"/>
    </source>
</evidence>
<dbReference type="EMBL" id="CAJNOG010000293">
    <property type="protein sequence ID" value="CAF1151992.1"/>
    <property type="molecule type" value="Genomic_DNA"/>
</dbReference>
<feature type="transmembrane region" description="Helical" evidence="1">
    <location>
        <begin position="60"/>
        <end position="80"/>
    </location>
</feature>
<sequence>MVMLINIHNDSYYHLQNDTSLAILCANMSSNNRTYENCTNEYNLSTQSSTLTDNILPNSLVIIFVLSILSLFGVCFMIFGPLQRSEAYKRVENFTFGRHPIFNVDHREASISHRYDESMEFADE</sequence>
<comment type="caution">
    <text evidence="4">The sequence shown here is derived from an EMBL/GenBank/DDBJ whole genome shotgun (WGS) entry which is preliminary data.</text>
</comment>
<dbReference type="Proteomes" id="UP000663844">
    <property type="component" value="Unassembled WGS sequence"/>
</dbReference>
<dbReference type="EMBL" id="CAJOAZ010000624">
    <property type="protein sequence ID" value="CAF3685763.1"/>
    <property type="molecule type" value="Genomic_DNA"/>
</dbReference>
<keyword evidence="9" id="KW-1185">Reference proteome</keyword>
<dbReference type="Proteomes" id="UP000663845">
    <property type="component" value="Unassembled WGS sequence"/>
</dbReference>
<evidence type="ECO:0000313" key="5">
    <source>
        <dbReference type="EMBL" id="CAF1151992.1"/>
    </source>
</evidence>
<proteinExistence type="predicted"/>